<dbReference type="EnsemblPlants" id="KRH57881">
    <property type="protein sequence ID" value="KRH57881"/>
    <property type="gene ID" value="GLYMA_05G090000"/>
</dbReference>
<evidence type="ECO:0000256" key="3">
    <source>
        <dbReference type="PROSITE-ProRule" id="PRU00266"/>
    </source>
</evidence>
<dbReference type="OrthoDB" id="5988181at2759"/>
<feature type="domain" description="DRBM" evidence="5">
    <location>
        <begin position="236"/>
        <end position="304"/>
    </location>
</feature>
<feature type="region of interest" description="Disordered" evidence="4">
    <location>
        <begin position="342"/>
        <end position="391"/>
    </location>
</feature>
<name>A0A0R0JYD0_SOYBN</name>
<feature type="domain" description="DRBM" evidence="5">
    <location>
        <begin position="157"/>
        <end position="226"/>
    </location>
</feature>
<dbReference type="InterPro" id="IPR014720">
    <property type="entry name" value="dsRBD_dom"/>
</dbReference>
<sequence>MYKTRLQELCQRRSWTLPTYDNSREGPDHNPRFTSTVNVNGVSFHTPSPTRSAKQAQNDAAMLAFLHFSPPSPSTSCPTFPQHSLSISALSSFPQPSLFASSSGSPDPSSVVDDILLTNGVLQPKLEEVCQTSQISGPVIAVRDTITAEDQKNMLHLYKNQLQSYVQKNNLSLPVYSSEWEGPPHAMRFKCKVTVDGQTYESDKFYSTLKDAEHAAAEAALISLSPGRVQEGHVGLYKNLLQELAQKEGFRLPIYNTNKSGEAHMPIFVSQVEVEGELFTGEEAKSKKQAEMSAAKVAYMALKECKGKSDQISFFSLSVHQGQTHEFSPDCSEANVITGLKHHANPKSPVSPGLVDRNQHNKDKGKSDKSSSFPFSTHKGQAPEFSSDHSESNVVTALQYNADPNSLVDPGLVTWNQHSKDKLKNVSSSSENTNGCTEDSSLSSDKSAPSLSGSTKVVSDSSNTYSTAVERVVVYSRKTNVEIEDGGTILPISDDRWVAYSYSH</sequence>
<reference evidence="6" key="3">
    <citation type="submission" date="2018-07" db="EMBL/GenBank/DDBJ databases">
        <title>WGS assembly of Glycine max.</title>
        <authorList>
            <person name="Schmutz J."/>
            <person name="Cannon S."/>
            <person name="Schlueter J."/>
            <person name="Ma J."/>
            <person name="Mitros T."/>
            <person name="Nelson W."/>
            <person name="Hyten D."/>
            <person name="Song Q."/>
            <person name="Thelen J."/>
            <person name="Cheng J."/>
            <person name="Xu D."/>
            <person name="Hellsten U."/>
            <person name="May G."/>
            <person name="Yu Y."/>
            <person name="Sakurai T."/>
            <person name="Umezawa T."/>
            <person name="Bhattacharyya M."/>
            <person name="Sandhu D."/>
            <person name="Valliyodan B."/>
            <person name="Lindquist E."/>
            <person name="Peto M."/>
            <person name="Grant D."/>
            <person name="Shu S."/>
            <person name="Goodstein D."/>
            <person name="Barry K."/>
            <person name="Futrell-Griggs M."/>
            <person name="Abernathy B."/>
            <person name="Du J."/>
            <person name="Tian Z."/>
            <person name="Zhu L."/>
            <person name="Gill N."/>
            <person name="Joshi T."/>
            <person name="Libault M."/>
            <person name="Sethuraman A."/>
            <person name="Zhang X."/>
            <person name="Shinozaki K."/>
            <person name="Nguyen H."/>
            <person name="Wing R."/>
            <person name="Cregan P."/>
            <person name="Specht J."/>
            <person name="Grimwood J."/>
            <person name="Rokhsar D."/>
            <person name="Stacey G."/>
            <person name="Shoemaker R."/>
            <person name="Jackson S."/>
        </authorList>
    </citation>
    <scope>NUCLEOTIDE SEQUENCE</scope>
    <source>
        <tissue evidence="6">Callus</tissue>
    </source>
</reference>
<dbReference type="PANTHER" id="PTHR46031">
    <property type="match status" value="1"/>
</dbReference>
<dbReference type="ExpressionAtlas" id="A0A0R0JYD0">
    <property type="expression patterns" value="baseline and differential"/>
</dbReference>
<proteinExistence type="predicted"/>
<dbReference type="Proteomes" id="UP000008827">
    <property type="component" value="Chromosome 5"/>
</dbReference>
<dbReference type="STRING" id="3847.A0A0R0JYD0"/>
<keyword evidence="1" id="KW-0677">Repeat</keyword>
<evidence type="ECO:0000313" key="8">
    <source>
        <dbReference type="Proteomes" id="UP000008827"/>
    </source>
</evidence>
<feature type="domain" description="DRBM" evidence="5">
    <location>
        <begin position="1"/>
        <end position="70"/>
    </location>
</feature>
<keyword evidence="2 3" id="KW-0694">RNA-binding</keyword>
<dbReference type="Gramene" id="KRH57881">
    <property type="protein sequence ID" value="KRH57881"/>
    <property type="gene ID" value="GLYMA_05G090000"/>
</dbReference>
<gene>
    <name evidence="7" type="primary">LOC100306453</name>
    <name evidence="6" type="ORF">GLYMA_05G090000</name>
</gene>
<evidence type="ECO:0000259" key="5">
    <source>
        <dbReference type="PROSITE" id="PS50137"/>
    </source>
</evidence>
<dbReference type="SMART" id="SM00358">
    <property type="entry name" value="DSRM"/>
    <property type="match status" value="3"/>
</dbReference>
<feature type="compositionally biased region" description="Basic and acidic residues" evidence="4">
    <location>
        <begin position="357"/>
        <end position="369"/>
    </location>
</feature>
<dbReference type="PROSITE" id="PS50137">
    <property type="entry name" value="DS_RBD"/>
    <property type="match status" value="3"/>
</dbReference>
<dbReference type="SMR" id="A0A0R0JYD0"/>
<dbReference type="SUPFAM" id="SSF54768">
    <property type="entry name" value="dsRNA-binding domain-like"/>
    <property type="match status" value="3"/>
</dbReference>
<organism evidence="6">
    <name type="scientific">Glycine max</name>
    <name type="common">Soybean</name>
    <name type="synonym">Glycine hispida</name>
    <dbReference type="NCBI Taxonomy" id="3847"/>
    <lineage>
        <taxon>Eukaryota</taxon>
        <taxon>Viridiplantae</taxon>
        <taxon>Streptophyta</taxon>
        <taxon>Embryophyta</taxon>
        <taxon>Tracheophyta</taxon>
        <taxon>Spermatophyta</taxon>
        <taxon>Magnoliopsida</taxon>
        <taxon>eudicotyledons</taxon>
        <taxon>Gunneridae</taxon>
        <taxon>Pentapetalae</taxon>
        <taxon>rosids</taxon>
        <taxon>fabids</taxon>
        <taxon>Fabales</taxon>
        <taxon>Fabaceae</taxon>
        <taxon>Papilionoideae</taxon>
        <taxon>50 kb inversion clade</taxon>
        <taxon>NPAAA clade</taxon>
        <taxon>indigoferoid/millettioid clade</taxon>
        <taxon>Phaseoleae</taxon>
        <taxon>Glycine</taxon>
        <taxon>Glycine subgen. Soja</taxon>
    </lineage>
</organism>
<keyword evidence="8" id="KW-1185">Reference proteome</keyword>
<evidence type="ECO:0000256" key="2">
    <source>
        <dbReference type="ARBA" id="ARBA00022884"/>
    </source>
</evidence>
<evidence type="ECO:0000256" key="4">
    <source>
        <dbReference type="SAM" id="MobiDB-lite"/>
    </source>
</evidence>
<dbReference type="Gene3D" id="3.30.160.20">
    <property type="match status" value="3"/>
</dbReference>
<dbReference type="Pfam" id="PF00035">
    <property type="entry name" value="dsrm"/>
    <property type="match status" value="3"/>
</dbReference>
<evidence type="ECO:0000256" key="1">
    <source>
        <dbReference type="ARBA" id="ARBA00022737"/>
    </source>
</evidence>
<dbReference type="GO" id="GO:0003723">
    <property type="term" value="F:RNA binding"/>
    <property type="evidence" value="ECO:0007669"/>
    <property type="project" value="UniProtKB-UniRule"/>
</dbReference>
<evidence type="ECO:0000313" key="7">
    <source>
        <dbReference type="EnsemblPlants" id="KRH57881"/>
    </source>
</evidence>
<feature type="compositionally biased region" description="Polar residues" evidence="4">
    <location>
        <begin position="425"/>
        <end position="439"/>
    </location>
</feature>
<reference evidence="6 7" key="1">
    <citation type="journal article" date="2010" name="Nature">
        <title>Genome sequence of the palaeopolyploid soybean.</title>
        <authorList>
            <person name="Schmutz J."/>
            <person name="Cannon S.B."/>
            <person name="Schlueter J."/>
            <person name="Ma J."/>
            <person name="Mitros T."/>
            <person name="Nelson W."/>
            <person name="Hyten D.L."/>
            <person name="Song Q."/>
            <person name="Thelen J.J."/>
            <person name="Cheng J."/>
            <person name="Xu D."/>
            <person name="Hellsten U."/>
            <person name="May G.D."/>
            <person name="Yu Y."/>
            <person name="Sakurai T."/>
            <person name="Umezawa T."/>
            <person name="Bhattacharyya M.K."/>
            <person name="Sandhu D."/>
            <person name="Valliyodan B."/>
            <person name="Lindquist E."/>
            <person name="Peto M."/>
            <person name="Grant D."/>
            <person name="Shu S."/>
            <person name="Goodstein D."/>
            <person name="Barry K."/>
            <person name="Futrell-Griggs M."/>
            <person name="Abernathy B."/>
            <person name="Du J."/>
            <person name="Tian Z."/>
            <person name="Zhu L."/>
            <person name="Gill N."/>
            <person name="Joshi T."/>
            <person name="Libault M."/>
            <person name="Sethuraman A."/>
            <person name="Zhang X.-C."/>
            <person name="Shinozaki K."/>
            <person name="Nguyen H.T."/>
            <person name="Wing R.A."/>
            <person name="Cregan P."/>
            <person name="Specht J."/>
            <person name="Grimwood J."/>
            <person name="Rokhsar D."/>
            <person name="Stacey G."/>
            <person name="Shoemaker R.C."/>
            <person name="Jackson S.A."/>
        </authorList>
    </citation>
    <scope>NUCLEOTIDE SEQUENCE [LARGE SCALE GENOMIC DNA]</scope>
    <source>
        <strain evidence="7">cv. Williams 82</strain>
        <tissue evidence="6">Callus</tissue>
    </source>
</reference>
<reference evidence="7" key="2">
    <citation type="submission" date="2018-02" db="UniProtKB">
        <authorList>
            <consortium name="EnsemblPlants"/>
        </authorList>
    </citation>
    <scope>IDENTIFICATION</scope>
    <source>
        <strain evidence="7">Williams 82</strain>
    </source>
</reference>
<feature type="compositionally biased region" description="Low complexity" evidence="4">
    <location>
        <begin position="440"/>
        <end position="454"/>
    </location>
</feature>
<dbReference type="EMBL" id="CM000838">
    <property type="protein sequence ID" value="KRH57881.1"/>
    <property type="molecule type" value="Genomic_DNA"/>
</dbReference>
<protein>
    <recommendedName>
        <fullName evidence="5">DRBM domain-containing protein</fullName>
    </recommendedName>
</protein>
<dbReference type="PANTHER" id="PTHR46031:SF16">
    <property type="entry name" value="DOUBLE-STRANDED RNA-BINDING PROTEIN 4"/>
    <property type="match status" value="1"/>
</dbReference>
<dbReference type="AlphaFoldDB" id="A0A0R0JYD0"/>
<feature type="region of interest" description="Disordered" evidence="4">
    <location>
        <begin position="423"/>
        <end position="461"/>
    </location>
</feature>
<accession>A0A0R0JYD0</accession>
<evidence type="ECO:0000313" key="6">
    <source>
        <dbReference type="EMBL" id="KRH57881.1"/>
    </source>
</evidence>